<evidence type="ECO:0000313" key="2">
    <source>
        <dbReference type="EMBL" id="CCA54475.1"/>
    </source>
</evidence>
<dbReference type="PATRIC" id="fig|953739.5.peg.3254"/>
<dbReference type="AlphaFoldDB" id="F2RDT5"/>
<evidence type="ECO:0008006" key="4">
    <source>
        <dbReference type="Google" id="ProtNLM"/>
    </source>
</evidence>
<protein>
    <recommendedName>
        <fullName evidence="4">Secreted protein</fullName>
    </recommendedName>
</protein>
<dbReference type="Proteomes" id="UP000006854">
    <property type="component" value="Chromosome"/>
</dbReference>
<dbReference type="EMBL" id="FR845719">
    <property type="protein sequence ID" value="CCA54475.1"/>
    <property type="molecule type" value="Genomic_DNA"/>
</dbReference>
<evidence type="ECO:0000313" key="3">
    <source>
        <dbReference type="Proteomes" id="UP000006854"/>
    </source>
</evidence>
<accession>F2RDT5</accession>
<organism evidence="2 3">
    <name type="scientific">Streptomyces venezuelae (strain ATCC 10712 / CBS 650.69 / DSM 40230 / JCM 4526 / NBRC 13096 / PD 04745)</name>
    <dbReference type="NCBI Taxonomy" id="953739"/>
    <lineage>
        <taxon>Bacteria</taxon>
        <taxon>Bacillati</taxon>
        <taxon>Actinomycetota</taxon>
        <taxon>Actinomycetes</taxon>
        <taxon>Kitasatosporales</taxon>
        <taxon>Streptomycetaceae</taxon>
        <taxon>Streptomyces</taxon>
    </lineage>
</organism>
<sequence>MKLRNSSRALSPLVALTAAFVLGTLGTAPPASAWTPEATAGRPGRVELPQIQVSDVGNTASDQRLTFHASERPQVLRSPATAGSDAQDVLAVYDLERWDGSQWVRVDRQVHRGQILPGENAIAFPMVWIQPTTDQGSYRAVFGFSWSPTADPGRVLGEQRSVSSGTADYTCGGIQRACEPRTGYIFVGPPAPQ</sequence>
<dbReference type="HOGENOM" id="CLU_1408098_0_0_11"/>
<feature type="chain" id="PRO_5003285234" description="Secreted protein" evidence="1">
    <location>
        <begin position="34"/>
        <end position="193"/>
    </location>
</feature>
<dbReference type="KEGG" id="sve:SVEN_1188"/>
<name>F2RDT5_STRVP</name>
<keyword evidence="3" id="KW-1185">Reference proteome</keyword>
<reference evidence="2 3" key="1">
    <citation type="journal article" date="2011" name="BMC Genomics">
        <title>Genome-wide analysis of the role of GlnR in Streptomyces venezuelae provides new insights into global nitrogen regulation in actinomycetes.</title>
        <authorList>
            <person name="Pullan S.T."/>
            <person name="Bibb M.J."/>
            <person name="Merrick M."/>
        </authorList>
    </citation>
    <scope>NUCLEOTIDE SEQUENCE [LARGE SCALE GENOMIC DNA]</scope>
    <source>
        <strain evidence="2">ATCC 10712</strain>
    </source>
</reference>
<keyword evidence="1" id="KW-0732">Signal</keyword>
<gene>
    <name evidence="2" type="ordered locus">SVEN_1188</name>
</gene>
<feature type="signal peptide" evidence="1">
    <location>
        <begin position="1"/>
        <end position="33"/>
    </location>
</feature>
<evidence type="ECO:0000256" key="1">
    <source>
        <dbReference type="SAM" id="SignalP"/>
    </source>
</evidence>
<proteinExistence type="predicted"/>